<dbReference type="PANTHER" id="PTHR34123">
    <property type="entry name" value="OS04G0578200 PROTEIN"/>
    <property type="match status" value="1"/>
</dbReference>
<dbReference type="PANTHER" id="PTHR34123:SF4">
    <property type="entry name" value="PHOSPHORIBOSYLTRANSFERASE-LIKE PROTEIN, PUTATIVE (DUF2358)-RELATED"/>
    <property type="match status" value="1"/>
</dbReference>
<name>A0A4S4D252_CAMSN</name>
<dbReference type="AlphaFoldDB" id="A0A4S4D252"/>
<proteinExistence type="predicted"/>
<dbReference type="EMBL" id="SDRB02013339">
    <property type="protein sequence ID" value="THF95185.1"/>
    <property type="molecule type" value="Genomic_DNA"/>
</dbReference>
<accession>A0A4S4D252</accession>
<sequence>MSMLLEGSWKLGVSREIDAPDLINFDNNDWRLSELAAELALIDRDNPGGTYLRLPWRPLISVDGSTIYDLDDKFKGSTSEASFVLATWKLRTYLRLPWRPLISVDGSTIYDLDDKFKIVRHAESWDISALEAIGQIFTPSFGRPSE</sequence>
<protein>
    <submittedName>
        <fullName evidence="1">Uncharacterized protein</fullName>
    </submittedName>
</protein>
<dbReference type="InterPro" id="IPR018790">
    <property type="entry name" value="DUF2358"/>
</dbReference>
<keyword evidence="2" id="KW-1185">Reference proteome</keyword>
<dbReference type="STRING" id="542762.A0A4S4D252"/>
<dbReference type="Proteomes" id="UP000306102">
    <property type="component" value="Unassembled WGS sequence"/>
</dbReference>
<reference evidence="1 2" key="1">
    <citation type="journal article" date="2018" name="Proc. Natl. Acad. Sci. U.S.A.">
        <title>Draft genome sequence of Camellia sinensis var. sinensis provides insights into the evolution of the tea genome and tea quality.</title>
        <authorList>
            <person name="Wei C."/>
            <person name="Yang H."/>
            <person name="Wang S."/>
            <person name="Zhao J."/>
            <person name="Liu C."/>
            <person name="Gao L."/>
            <person name="Xia E."/>
            <person name="Lu Y."/>
            <person name="Tai Y."/>
            <person name="She G."/>
            <person name="Sun J."/>
            <person name="Cao H."/>
            <person name="Tong W."/>
            <person name="Gao Q."/>
            <person name="Li Y."/>
            <person name="Deng W."/>
            <person name="Jiang X."/>
            <person name="Wang W."/>
            <person name="Chen Q."/>
            <person name="Zhang S."/>
            <person name="Li H."/>
            <person name="Wu J."/>
            <person name="Wang P."/>
            <person name="Li P."/>
            <person name="Shi C."/>
            <person name="Zheng F."/>
            <person name="Jian J."/>
            <person name="Huang B."/>
            <person name="Shan D."/>
            <person name="Shi M."/>
            <person name="Fang C."/>
            <person name="Yue Y."/>
            <person name="Li F."/>
            <person name="Li D."/>
            <person name="Wei S."/>
            <person name="Han B."/>
            <person name="Jiang C."/>
            <person name="Yin Y."/>
            <person name="Xia T."/>
            <person name="Zhang Z."/>
            <person name="Bennetzen J.L."/>
            <person name="Zhao S."/>
            <person name="Wan X."/>
        </authorList>
    </citation>
    <scope>NUCLEOTIDE SEQUENCE [LARGE SCALE GENOMIC DNA]</scope>
    <source>
        <strain evidence="2">cv. Shuchazao</strain>
        <tissue evidence="1">Leaf</tissue>
    </source>
</reference>
<comment type="caution">
    <text evidence="1">The sequence shown here is derived from an EMBL/GenBank/DDBJ whole genome shotgun (WGS) entry which is preliminary data.</text>
</comment>
<evidence type="ECO:0000313" key="2">
    <source>
        <dbReference type="Proteomes" id="UP000306102"/>
    </source>
</evidence>
<dbReference type="Pfam" id="PF10184">
    <property type="entry name" value="DUF2358"/>
    <property type="match status" value="1"/>
</dbReference>
<gene>
    <name evidence="1" type="ORF">TEA_007095</name>
</gene>
<organism evidence="1 2">
    <name type="scientific">Camellia sinensis var. sinensis</name>
    <name type="common">China tea</name>
    <dbReference type="NCBI Taxonomy" id="542762"/>
    <lineage>
        <taxon>Eukaryota</taxon>
        <taxon>Viridiplantae</taxon>
        <taxon>Streptophyta</taxon>
        <taxon>Embryophyta</taxon>
        <taxon>Tracheophyta</taxon>
        <taxon>Spermatophyta</taxon>
        <taxon>Magnoliopsida</taxon>
        <taxon>eudicotyledons</taxon>
        <taxon>Gunneridae</taxon>
        <taxon>Pentapetalae</taxon>
        <taxon>asterids</taxon>
        <taxon>Ericales</taxon>
        <taxon>Theaceae</taxon>
        <taxon>Camellia</taxon>
    </lineage>
</organism>
<evidence type="ECO:0000313" key="1">
    <source>
        <dbReference type="EMBL" id="THF95185.1"/>
    </source>
</evidence>